<dbReference type="Proteomes" id="UP000218231">
    <property type="component" value="Unassembled WGS sequence"/>
</dbReference>
<dbReference type="STRING" id="2018661.A0A2A2KFS7"/>
<feature type="region of interest" description="Disordered" evidence="2">
    <location>
        <begin position="1"/>
        <end position="56"/>
    </location>
</feature>
<dbReference type="PANTHER" id="PTHR35153">
    <property type="entry name" value="COILED-COIL DOMAIN-CONTAINING PROTEIN 154"/>
    <property type="match status" value="1"/>
</dbReference>
<sequence>MSNANRRRGNRDTAKDIILGLAPSGPPPRQPKEGAASLKKGHTRGDARSTSTGNRKIQAVQPTVIVERRTTDNSALNKLQYQLNDLQRQNRDLISAEQAARKRLEANQNELHRRLISSEPGVGARDLDDLRRQVATVDGKLISVSNDLNALRSAIDRQVHDLMAINNEVKSRPVVDPNKIANSNQVLDGKVRDLHTQIMQLKQRLDHEKTDRAKEASTLNNNIARLQDIIRQQEQSRVDILNSLSKKGDVDKDKLSEETRRLNDRITLITNEVTKNLMETQQKMKDDMMNKYNTLEAAEKAKQKERFGKVNEALAALEQHLEIGNKKMDKLMSSEVNARLRAQVNKLDEVQEDMEKAQDRVRDKVERQIPQDLNELSAKADNIKHQLNSRIDKEEEERYMAIKELQEAVSQMQTSGAMGSGKDAAPMKKDVEECKIAIKKLAESVTTVKNVLDKKIQDETRKIVTYLFAEGIRHGPDLKMGGVEEEEGRGATKTTTKREGEEATVYLTVSIFVHSIPHPFPLLCLIALLS</sequence>
<evidence type="ECO:0000313" key="4">
    <source>
        <dbReference type="Proteomes" id="UP000218231"/>
    </source>
</evidence>
<reference evidence="3 4" key="1">
    <citation type="journal article" date="2017" name="Curr. Biol.">
        <title>Genome architecture and evolution of a unichromosomal asexual nematode.</title>
        <authorList>
            <person name="Fradin H."/>
            <person name="Zegar C."/>
            <person name="Gutwein M."/>
            <person name="Lucas J."/>
            <person name="Kovtun M."/>
            <person name="Corcoran D."/>
            <person name="Baugh L.R."/>
            <person name="Kiontke K."/>
            <person name="Gunsalus K."/>
            <person name="Fitch D.H."/>
            <person name="Piano F."/>
        </authorList>
    </citation>
    <scope>NUCLEOTIDE SEQUENCE [LARGE SCALE GENOMIC DNA]</scope>
    <source>
        <strain evidence="3">PF1309</strain>
    </source>
</reference>
<accession>A0A2A2KFS7</accession>
<dbReference type="OrthoDB" id="9445857at2759"/>
<dbReference type="InterPro" id="IPR029512">
    <property type="entry name" value="CCDC154"/>
</dbReference>
<evidence type="ECO:0000256" key="2">
    <source>
        <dbReference type="SAM" id="MobiDB-lite"/>
    </source>
</evidence>
<dbReference type="AlphaFoldDB" id="A0A2A2KFS7"/>
<proteinExistence type="predicted"/>
<keyword evidence="1" id="KW-0175">Coiled coil</keyword>
<feature type="coiled-coil region" evidence="1">
    <location>
        <begin position="337"/>
        <end position="397"/>
    </location>
</feature>
<name>A0A2A2KFS7_9BILA</name>
<dbReference type="EMBL" id="LIAE01008711">
    <property type="protein sequence ID" value="PAV72742.1"/>
    <property type="molecule type" value="Genomic_DNA"/>
</dbReference>
<feature type="coiled-coil region" evidence="1">
    <location>
        <begin position="191"/>
        <end position="305"/>
    </location>
</feature>
<feature type="region of interest" description="Disordered" evidence="2">
    <location>
        <begin position="478"/>
        <end position="497"/>
    </location>
</feature>
<organism evidence="3 4">
    <name type="scientific">Diploscapter pachys</name>
    <dbReference type="NCBI Taxonomy" id="2018661"/>
    <lineage>
        <taxon>Eukaryota</taxon>
        <taxon>Metazoa</taxon>
        <taxon>Ecdysozoa</taxon>
        <taxon>Nematoda</taxon>
        <taxon>Chromadorea</taxon>
        <taxon>Rhabditida</taxon>
        <taxon>Rhabditina</taxon>
        <taxon>Rhabditomorpha</taxon>
        <taxon>Rhabditoidea</taxon>
        <taxon>Rhabditidae</taxon>
        <taxon>Diploscapter</taxon>
    </lineage>
</organism>
<feature type="coiled-coil region" evidence="1">
    <location>
        <begin position="76"/>
        <end position="114"/>
    </location>
</feature>
<evidence type="ECO:0000313" key="3">
    <source>
        <dbReference type="EMBL" id="PAV72742.1"/>
    </source>
</evidence>
<gene>
    <name evidence="3" type="ORF">WR25_18723</name>
</gene>
<keyword evidence="4" id="KW-1185">Reference proteome</keyword>
<evidence type="ECO:0000256" key="1">
    <source>
        <dbReference type="SAM" id="Coils"/>
    </source>
</evidence>
<protein>
    <submittedName>
        <fullName evidence="3">Uncharacterized protein</fullName>
    </submittedName>
</protein>
<dbReference type="PANTHER" id="PTHR35153:SF1">
    <property type="entry name" value="COILED-COIL DOMAIN-CONTAINING PROTEIN 154"/>
    <property type="match status" value="1"/>
</dbReference>
<comment type="caution">
    <text evidence="3">The sequence shown here is derived from an EMBL/GenBank/DDBJ whole genome shotgun (WGS) entry which is preliminary data.</text>
</comment>